<evidence type="ECO:0000256" key="2">
    <source>
        <dbReference type="ARBA" id="ARBA00023125"/>
    </source>
</evidence>
<dbReference type="PROSITE" id="PS50943">
    <property type="entry name" value="HTH_CROC1"/>
    <property type="match status" value="1"/>
</dbReference>
<dbReference type="InterPro" id="IPR010982">
    <property type="entry name" value="Lambda_DNA-bd_dom_sf"/>
</dbReference>
<dbReference type="GO" id="GO:0005829">
    <property type="term" value="C:cytosol"/>
    <property type="evidence" value="ECO:0007669"/>
    <property type="project" value="TreeGrafter"/>
</dbReference>
<name>A0A844D971_9BURK</name>
<dbReference type="GO" id="GO:0003700">
    <property type="term" value="F:DNA-binding transcription factor activity"/>
    <property type="evidence" value="ECO:0007669"/>
    <property type="project" value="TreeGrafter"/>
</dbReference>
<evidence type="ECO:0000256" key="1">
    <source>
        <dbReference type="ARBA" id="ARBA00023015"/>
    </source>
</evidence>
<evidence type="ECO:0000313" key="6">
    <source>
        <dbReference type="Proteomes" id="UP000439986"/>
    </source>
</evidence>
<dbReference type="EMBL" id="WKJL01000028">
    <property type="protein sequence ID" value="MRW87511.1"/>
    <property type="molecule type" value="Genomic_DNA"/>
</dbReference>
<dbReference type="AlphaFoldDB" id="A0A844D971"/>
<dbReference type="InterPro" id="IPR001387">
    <property type="entry name" value="Cro/C1-type_HTH"/>
</dbReference>
<gene>
    <name evidence="5" type="ORF">GJ698_25910</name>
</gene>
<dbReference type="Gene3D" id="1.10.260.40">
    <property type="entry name" value="lambda repressor-like DNA-binding domains"/>
    <property type="match status" value="1"/>
</dbReference>
<evidence type="ECO:0000313" key="5">
    <source>
        <dbReference type="EMBL" id="MRW87511.1"/>
    </source>
</evidence>
<accession>A0A844D971</accession>
<dbReference type="SUPFAM" id="SSF47413">
    <property type="entry name" value="lambda repressor-like DNA-binding domains"/>
    <property type="match status" value="1"/>
</dbReference>
<dbReference type="InterPro" id="IPR050807">
    <property type="entry name" value="TransReg_Diox_bact_type"/>
</dbReference>
<dbReference type="Proteomes" id="UP000439986">
    <property type="component" value="Unassembled WGS sequence"/>
</dbReference>
<dbReference type="CDD" id="cd00093">
    <property type="entry name" value="HTH_XRE"/>
    <property type="match status" value="1"/>
</dbReference>
<dbReference type="Pfam" id="PF01381">
    <property type="entry name" value="HTH_3"/>
    <property type="match status" value="1"/>
</dbReference>
<dbReference type="SMART" id="SM00530">
    <property type="entry name" value="HTH_XRE"/>
    <property type="match status" value="1"/>
</dbReference>
<organism evidence="5 6">
    <name type="scientific">Duganella aquatilis</name>
    <dbReference type="NCBI Taxonomy" id="2666082"/>
    <lineage>
        <taxon>Bacteria</taxon>
        <taxon>Pseudomonadati</taxon>
        <taxon>Pseudomonadota</taxon>
        <taxon>Betaproteobacteria</taxon>
        <taxon>Burkholderiales</taxon>
        <taxon>Oxalobacteraceae</taxon>
        <taxon>Telluria group</taxon>
        <taxon>Duganella</taxon>
    </lineage>
</organism>
<dbReference type="GO" id="GO:0003677">
    <property type="term" value="F:DNA binding"/>
    <property type="evidence" value="ECO:0007669"/>
    <property type="project" value="UniProtKB-KW"/>
</dbReference>
<evidence type="ECO:0000259" key="4">
    <source>
        <dbReference type="PROSITE" id="PS50943"/>
    </source>
</evidence>
<keyword evidence="2" id="KW-0238">DNA-binding</keyword>
<feature type="domain" description="HTH cro/C1-type" evidence="4">
    <location>
        <begin position="18"/>
        <end position="72"/>
    </location>
</feature>
<comment type="caution">
    <text evidence="5">The sequence shown here is derived from an EMBL/GenBank/DDBJ whole genome shotgun (WGS) entry which is preliminary data.</text>
</comment>
<evidence type="ECO:0000256" key="3">
    <source>
        <dbReference type="ARBA" id="ARBA00023163"/>
    </source>
</evidence>
<reference evidence="5 6" key="1">
    <citation type="submission" date="2019-11" db="EMBL/GenBank/DDBJ databases">
        <title>Novel species isolated from a subtropical stream in China.</title>
        <authorList>
            <person name="Lu H."/>
        </authorList>
    </citation>
    <scope>NUCLEOTIDE SEQUENCE [LARGE SCALE GENOMIC DNA]</scope>
    <source>
        <strain evidence="5 6">FT26W</strain>
    </source>
</reference>
<keyword evidence="6" id="KW-1185">Reference proteome</keyword>
<dbReference type="PANTHER" id="PTHR46797">
    <property type="entry name" value="HTH-TYPE TRANSCRIPTIONAL REGULATOR"/>
    <property type="match status" value="1"/>
</dbReference>
<keyword evidence="1" id="KW-0805">Transcription regulation</keyword>
<keyword evidence="3" id="KW-0804">Transcription</keyword>
<protein>
    <submittedName>
        <fullName evidence="5">Helix-turn-helix domain-containing protein</fullName>
    </submittedName>
</protein>
<dbReference type="PANTHER" id="PTHR46797:SF23">
    <property type="entry name" value="HTH-TYPE TRANSCRIPTIONAL REGULATOR SUTR"/>
    <property type="match status" value="1"/>
</dbReference>
<proteinExistence type="predicted"/>
<sequence>MSTPTQKCEAQLLFAANVRRFRKAQSISQEKLAEYAGLHTNYISSVERGERNISICNIERIARGLGVSMPDLLSPQPTPDSENS</sequence>